<evidence type="ECO:0000313" key="2">
    <source>
        <dbReference type="EMBL" id="KAA8586247.1"/>
    </source>
</evidence>
<gene>
    <name evidence="2" type="ORF">FQN60_007816</name>
</gene>
<dbReference type="AlphaFoldDB" id="A0A5J5CWT7"/>
<dbReference type="GO" id="GO:0046983">
    <property type="term" value="F:protein dimerization activity"/>
    <property type="evidence" value="ECO:0007669"/>
    <property type="project" value="InterPro"/>
</dbReference>
<proteinExistence type="predicted"/>
<dbReference type="InterPro" id="IPR008906">
    <property type="entry name" value="HATC_C_dom"/>
</dbReference>
<accession>A0A5J5CWT7</accession>
<dbReference type="PANTHER" id="PTHR45913:SF9">
    <property type="entry name" value="GENERAL TRANSCRIPTION FACTOR II-I REPEAT DOMAIN-CONTAINING PROTEIN 2-LIKE-RELATED"/>
    <property type="match status" value="1"/>
</dbReference>
<feature type="non-terminal residue" evidence="2">
    <location>
        <position position="281"/>
    </location>
</feature>
<dbReference type="PANTHER" id="PTHR45913">
    <property type="entry name" value="EPM2A-INTERACTING PROTEIN 1"/>
    <property type="match status" value="1"/>
</dbReference>
<evidence type="ECO:0000259" key="1">
    <source>
        <dbReference type="Pfam" id="PF05699"/>
    </source>
</evidence>
<protein>
    <recommendedName>
        <fullName evidence="1">HAT C-terminal dimerisation domain-containing protein</fullName>
    </recommendedName>
</protein>
<reference evidence="2 3" key="1">
    <citation type="submission" date="2019-08" db="EMBL/GenBank/DDBJ databases">
        <title>A chromosome-level genome assembly, high-density linkage maps, and genome scans reveal the genomic architecture of hybrid incompatibilities underlying speciation via character displacement in darters (Percidae: Etheostominae).</title>
        <authorList>
            <person name="Moran R.L."/>
            <person name="Catchen J.M."/>
            <person name="Fuller R.C."/>
        </authorList>
    </citation>
    <scope>NUCLEOTIDE SEQUENCE [LARGE SCALE GENOMIC DNA]</scope>
    <source>
        <strain evidence="2">EspeVRDwgs_2016</strain>
        <tissue evidence="2">Muscle</tissue>
    </source>
</reference>
<name>A0A5J5CWT7_9PERO</name>
<dbReference type="Proteomes" id="UP000327493">
    <property type="component" value="Chromosome 14"/>
</dbReference>
<sequence length="281" mass="31874">MHSQNSFSELRAEVKAFMEKDGMADSVLSDPKWLMDFALLVDITQELNVLKKKLQARGRLSVMPMIISQTNLCHFPACKAFTDVGTPFSGEKYADAIMKLQEEFDCRCANFKTHRDTFQIFADPYSFNVQDAPPVLQTELNDLQCNSELKAKFRESGNADNFGQFLRELPPTFPELSRMFKQIMCLFGSTYLCEKLFSTMKFNKTKYRSKLTDGDLQAVLRVSTVSSFKPNVSQLCERKRCQPYCELTLIGQEVQHGLQQEGQVAHRQAGVAHATGGVHQL</sequence>
<organism evidence="2 3">
    <name type="scientific">Etheostoma spectabile</name>
    <name type="common">orangethroat darter</name>
    <dbReference type="NCBI Taxonomy" id="54343"/>
    <lineage>
        <taxon>Eukaryota</taxon>
        <taxon>Metazoa</taxon>
        <taxon>Chordata</taxon>
        <taxon>Craniata</taxon>
        <taxon>Vertebrata</taxon>
        <taxon>Euteleostomi</taxon>
        <taxon>Actinopterygii</taxon>
        <taxon>Neopterygii</taxon>
        <taxon>Teleostei</taxon>
        <taxon>Neoteleostei</taxon>
        <taxon>Acanthomorphata</taxon>
        <taxon>Eupercaria</taxon>
        <taxon>Perciformes</taxon>
        <taxon>Percoidei</taxon>
        <taxon>Percidae</taxon>
        <taxon>Etheostomatinae</taxon>
        <taxon>Etheostoma</taxon>
    </lineage>
</organism>
<dbReference type="EMBL" id="VOFY01000014">
    <property type="protein sequence ID" value="KAA8586247.1"/>
    <property type="molecule type" value="Genomic_DNA"/>
</dbReference>
<evidence type="ECO:0000313" key="3">
    <source>
        <dbReference type="Proteomes" id="UP000327493"/>
    </source>
</evidence>
<comment type="caution">
    <text evidence="2">The sequence shown here is derived from an EMBL/GenBank/DDBJ whole genome shotgun (WGS) entry which is preliminary data.</text>
</comment>
<dbReference type="Pfam" id="PF05699">
    <property type="entry name" value="Dimer_Tnp_hAT"/>
    <property type="match status" value="1"/>
</dbReference>
<feature type="domain" description="HAT C-terminal dimerisation" evidence="1">
    <location>
        <begin position="163"/>
        <end position="220"/>
    </location>
</feature>
<keyword evidence="3" id="KW-1185">Reference proteome</keyword>